<keyword evidence="6" id="KW-0695">RNA-directed DNA polymerase</keyword>
<feature type="region of interest" description="Disordered" evidence="7">
    <location>
        <begin position="18"/>
        <end position="38"/>
    </location>
</feature>
<dbReference type="InterPro" id="IPR050951">
    <property type="entry name" value="Retrovirus_Pol_polyprotein"/>
</dbReference>
<evidence type="ECO:0000256" key="6">
    <source>
        <dbReference type="ARBA" id="ARBA00022918"/>
    </source>
</evidence>
<dbReference type="PANTHER" id="PTHR37984:SF5">
    <property type="entry name" value="PROTEIN NYNRIN-LIKE"/>
    <property type="match status" value="1"/>
</dbReference>
<dbReference type="Gene3D" id="1.10.340.70">
    <property type="match status" value="1"/>
</dbReference>
<gene>
    <name evidence="10" type="ORF">Tci_039763</name>
    <name evidence="11" type="ORF">Tci_049145</name>
</gene>
<evidence type="ECO:0000313" key="10">
    <source>
        <dbReference type="EMBL" id="GEU67785.1"/>
    </source>
</evidence>
<dbReference type="AlphaFoldDB" id="A0A6L2M638"/>
<evidence type="ECO:0008006" key="12">
    <source>
        <dbReference type="Google" id="ProtNLM"/>
    </source>
</evidence>
<feature type="domain" description="Integrase zinc-binding" evidence="9">
    <location>
        <begin position="293"/>
        <end position="348"/>
    </location>
</feature>
<evidence type="ECO:0000256" key="7">
    <source>
        <dbReference type="SAM" id="MobiDB-lite"/>
    </source>
</evidence>
<proteinExistence type="predicted"/>
<dbReference type="Pfam" id="PF17917">
    <property type="entry name" value="RT_RNaseH"/>
    <property type="match status" value="1"/>
</dbReference>
<dbReference type="Pfam" id="PF17921">
    <property type="entry name" value="Integrase_H2C2"/>
    <property type="match status" value="1"/>
</dbReference>
<feature type="domain" description="Reverse transcriptase RNase H-like" evidence="8">
    <location>
        <begin position="200"/>
        <end position="250"/>
    </location>
</feature>
<dbReference type="EMBL" id="BKCJ010007418">
    <property type="protein sequence ID" value="GEU77167.1"/>
    <property type="molecule type" value="Genomic_DNA"/>
</dbReference>
<keyword evidence="3" id="KW-0540">Nuclease</keyword>
<keyword evidence="4" id="KW-0255">Endonuclease</keyword>
<keyword evidence="5" id="KW-0378">Hydrolase</keyword>
<sequence length="364" mass="41505">MTPETIEELISQRVVEAFDNGNGNGGNGNHGDRSDKGKKSMLGIISCTKTHKYMEKVPGATPVARAPYRLAPSEMKILSAQLQELSDKGFIRPSSSSWGAPVLFVKKNDGSLRMNKVVHKGHLKQILELLKKEKLYAKFSKCDFWLSKVQFLSHVIDREGIHVDPVKIESIRDWASPRTPTEIRQFLGLASYYRMFIEGSENFVVYYDDSHKGLGTVLIQKEKVIAYASRQLKIHKKNYTTHDLELEAVAQNEARNEENYGTKDLCCMIKKLKPCADRTLCLNRRSEIPNLGNLRGVIMHESHKSKYSIHPVSDKMYQDLKKLYLWPYMKPEIATYVNKCLTYAKVKAEYQKPPGLLVQPMIPV</sequence>
<keyword evidence="1" id="KW-0808">Transferase</keyword>
<dbReference type="GO" id="GO:0003964">
    <property type="term" value="F:RNA-directed DNA polymerase activity"/>
    <property type="evidence" value="ECO:0007669"/>
    <property type="project" value="UniProtKB-KW"/>
</dbReference>
<dbReference type="GO" id="GO:0004519">
    <property type="term" value="F:endonuclease activity"/>
    <property type="evidence" value="ECO:0007669"/>
    <property type="project" value="UniProtKB-KW"/>
</dbReference>
<reference evidence="10" key="1">
    <citation type="journal article" date="2019" name="Sci. Rep.">
        <title>Draft genome of Tanacetum cinerariifolium, the natural source of mosquito coil.</title>
        <authorList>
            <person name="Yamashiro T."/>
            <person name="Shiraishi A."/>
            <person name="Satake H."/>
            <person name="Nakayama K."/>
        </authorList>
    </citation>
    <scope>NUCLEOTIDE SEQUENCE</scope>
</reference>
<evidence type="ECO:0000256" key="2">
    <source>
        <dbReference type="ARBA" id="ARBA00022695"/>
    </source>
</evidence>
<dbReference type="GO" id="GO:0016787">
    <property type="term" value="F:hydrolase activity"/>
    <property type="evidence" value="ECO:0007669"/>
    <property type="project" value="UniProtKB-KW"/>
</dbReference>
<dbReference type="SUPFAM" id="SSF56672">
    <property type="entry name" value="DNA/RNA polymerases"/>
    <property type="match status" value="1"/>
</dbReference>
<evidence type="ECO:0000259" key="8">
    <source>
        <dbReference type="Pfam" id="PF17917"/>
    </source>
</evidence>
<evidence type="ECO:0000313" key="11">
    <source>
        <dbReference type="EMBL" id="GEU77167.1"/>
    </source>
</evidence>
<evidence type="ECO:0000259" key="9">
    <source>
        <dbReference type="Pfam" id="PF17921"/>
    </source>
</evidence>
<organism evidence="10">
    <name type="scientific">Tanacetum cinerariifolium</name>
    <name type="common">Dalmatian daisy</name>
    <name type="synonym">Chrysanthemum cinerariifolium</name>
    <dbReference type="NCBI Taxonomy" id="118510"/>
    <lineage>
        <taxon>Eukaryota</taxon>
        <taxon>Viridiplantae</taxon>
        <taxon>Streptophyta</taxon>
        <taxon>Embryophyta</taxon>
        <taxon>Tracheophyta</taxon>
        <taxon>Spermatophyta</taxon>
        <taxon>Magnoliopsida</taxon>
        <taxon>eudicotyledons</taxon>
        <taxon>Gunneridae</taxon>
        <taxon>Pentapetalae</taxon>
        <taxon>asterids</taxon>
        <taxon>campanulids</taxon>
        <taxon>Asterales</taxon>
        <taxon>Asteraceae</taxon>
        <taxon>Asteroideae</taxon>
        <taxon>Anthemideae</taxon>
        <taxon>Anthemidinae</taxon>
        <taxon>Tanacetum</taxon>
    </lineage>
</organism>
<comment type="caution">
    <text evidence="10">The sequence shown here is derived from an EMBL/GenBank/DDBJ whole genome shotgun (WGS) entry which is preliminary data.</text>
</comment>
<dbReference type="InterPro" id="IPR043128">
    <property type="entry name" value="Rev_trsase/Diguanyl_cyclase"/>
</dbReference>
<protein>
    <recommendedName>
        <fullName evidence="12">Reverse transcriptase domain-containing protein</fullName>
    </recommendedName>
</protein>
<dbReference type="InterPro" id="IPR041588">
    <property type="entry name" value="Integrase_H2C2"/>
</dbReference>
<dbReference type="PANTHER" id="PTHR37984">
    <property type="entry name" value="PROTEIN CBG26694"/>
    <property type="match status" value="1"/>
</dbReference>
<dbReference type="InterPro" id="IPR041373">
    <property type="entry name" value="RT_RNaseH"/>
</dbReference>
<evidence type="ECO:0000256" key="1">
    <source>
        <dbReference type="ARBA" id="ARBA00022679"/>
    </source>
</evidence>
<accession>A0A6L2M638</accession>
<evidence type="ECO:0000256" key="3">
    <source>
        <dbReference type="ARBA" id="ARBA00022722"/>
    </source>
</evidence>
<keyword evidence="2" id="KW-0548">Nucleotidyltransferase</keyword>
<dbReference type="EMBL" id="BKCJ010005630">
    <property type="protein sequence ID" value="GEU67785.1"/>
    <property type="molecule type" value="Genomic_DNA"/>
</dbReference>
<dbReference type="InterPro" id="IPR043502">
    <property type="entry name" value="DNA/RNA_pol_sf"/>
</dbReference>
<evidence type="ECO:0000256" key="4">
    <source>
        <dbReference type="ARBA" id="ARBA00022759"/>
    </source>
</evidence>
<name>A0A6L2M638_TANCI</name>
<evidence type="ECO:0000256" key="5">
    <source>
        <dbReference type="ARBA" id="ARBA00022801"/>
    </source>
</evidence>
<dbReference type="Gene3D" id="3.30.70.270">
    <property type="match status" value="2"/>
</dbReference>
<dbReference type="Gene3D" id="3.10.10.10">
    <property type="entry name" value="HIV Type 1 Reverse Transcriptase, subunit A, domain 1"/>
    <property type="match status" value="1"/>
</dbReference>